<feature type="chain" id="PRO_5038570377" evidence="1">
    <location>
        <begin position="27"/>
        <end position="207"/>
    </location>
</feature>
<evidence type="ECO:0000313" key="3">
    <source>
        <dbReference type="Proteomes" id="UP000430508"/>
    </source>
</evidence>
<organism evidence="2 3">
    <name type="scientific">Dehalobacter restrictus</name>
    <dbReference type="NCBI Taxonomy" id="55583"/>
    <lineage>
        <taxon>Bacteria</taxon>
        <taxon>Bacillati</taxon>
        <taxon>Bacillota</taxon>
        <taxon>Clostridia</taxon>
        <taxon>Eubacteriales</taxon>
        <taxon>Desulfitobacteriaceae</taxon>
        <taxon>Dehalobacter</taxon>
    </lineage>
</organism>
<dbReference type="Proteomes" id="UP000430508">
    <property type="component" value="Chromosome"/>
</dbReference>
<dbReference type="AlphaFoldDB" id="A0A857DJJ5"/>
<proteinExistence type="predicted"/>
<accession>A0A857DJJ5</accession>
<dbReference type="EMBL" id="CP046996">
    <property type="protein sequence ID" value="QHA01520.1"/>
    <property type="molecule type" value="Genomic_DNA"/>
</dbReference>
<gene>
    <name evidence="2" type="primary">spoIIR</name>
    <name evidence="2" type="ORF">GQ588_13165</name>
</gene>
<dbReference type="Pfam" id="PF09551">
    <property type="entry name" value="Spore_II_R"/>
    <property type="match status" value="1"/>
</dbReference>
<dbReference type="InterPro" id="IPR014202">
    <property type="entry name" value="Spore_II_R"/>
</dbReference>
<dbReference type="NCBIfam" id="TIGR02837">
    <property type="entry name" value="spore_II_R"/>
    <property type="match status" value="1"/>
</dbReference>
<reference evidence="2 3" key="1">
    <citation type="submission" date="2019-12" db="EMBL/GenBank/DDBJ databases">
        <title>Sequence classification of anaerobic respiratory reductive dehalogenases: First we see many, then we see few.</title>
        <authorList>
            <person name="Molenda O."/>
            <person name="Puentes Jacome L.A."/>
            <person name="Cao X."/>
            <person name="Nesbo C.L."/>
            <person name="Tang S."/>
            <person name="Morson N."/>
            <person name="Patron J."/>
            <person name="Lomheim L."/>
            <person name="Wishart D.S."/>
            <person name="Edwards E.A."/>
        </authorList>
    </citation>
    <scope>NUCLEOTIDE SEQUENCE [LARGE SCALE GENOMIC DNA]</scope>
    <source>
        <strain evidence="2 3">12DCA</strain>
    </source>
</reference>
<feature type="signal peptide" evidence="1">
    <location>
        <begin position="1"/>
        <end position="26"/>
    </location>
</feature>
<protein>
    <submittedName>
        <fullName evidence="2">Stage II sporulation protein R</fullName>
    </submittedName>
</protein>
<evidence type="ECO:0000256" key="1">
    <source>
        <dbReference type="SAM" id="SignalP"/>
    </source>
</evidence>
<evidence type="ECO:0000313" key="2">
    <source>
        <dbReference type="EMBL" id="QHA01520.1"/>
    </source>
</evidence>
<keyword evidence="1" id="KW-0732">Signal</keyword>
<name>A0A857DJJ5_9FIRM</name>
<dbReference type="RefSeq" id="WP_158208542.1">
    <property type="nucleotide sequence ID" value="NZ_CP046996.1"/>
</dbReference>
<sequence length="207" mass="22953">MLIFVNKNIIRLIVCLVLCFSFLAINPCGQSANSAETKAYDSTSLIRFHVIANSDSEQDQLLKYAVRDEVLKAASPNLAESQSLAESREILLSMEGQLLEISRSVVKEWGKTYPVTLDYGVFAFPTKSYGNIVLPAGDYEAVEIKIGNAEGANWWCVLFPPLCFVNVEESTSLPVDGKPAVPLNTAAKQKKPTYQGKEIGFYLERFF</sequence>